<dbReference type="Pfam" id="PF00072">
    <property type="entry name" value="Response_reg"/>
    <property type="match status" value="1"/>
</dbReference>
<evidence type="ECO:0000256" key="1">
    <source>
        <dbReference type="ARBA" id="ARBA00022553"/>
    </source>
</evidence>
<evidence type="ECO:0000313" key="4">
    <source>
        <dbReference type="EMBL" id="SMF36470.1"/>
    </source>
</evidence>
<evidence type="ECO:0000259" key="3">
    <source>
        <dbReference type="PROSITE" id="PS50110"/>
    </source>
</evidence>
<dbReference type="InterPro" id="IPR011006">
    <property type="entry name" value="CheY-like_superfamily"/>
</dbReference>
<gene>
    <name evidence="4" type="ORF">SAMN06296036_11138</name>
</gene>
<feature type="domain" description="Response regulatory" evidence="3">
    <location>
        <begin position="3"/>
        <end position="120"/>
    </location>
</feature>
<dbReference type="SMART" id="SM00448">
    <property type="entry name" value="REC"/>
    <property type="match status" value="1"/>
</dbReference>
<keyword evidence="1 2" id="KW-0597">Phosphoprotein</keyword>
<dbReference type="SUPFAM" id="SSF52172">
    <property type="entry name" value="CheY-like"/>
    <property type="match status" value="1"/>
</dbReference>
<dbReference type="AlphaFoldDB" id="A0A1Y6C664"/>
<dbReference type="OrthoDB" id="5294832at2"/>
<dbReference type="STRING" id="1513793.SAMN06296036_11138"/>
<dbReference type="GO" id="GO:0000160">
    <property type="term" value="P:phosphorelay signal transduction system"/>
    <property type="evidence" value="ECO:0007669"/>
    <property type="project" value="InterPro"/>
</dbReference>
<sequence>MAKILIADDSETLRTELREVLEGAGHEVVEAVDGTDGVKKAEEAEGVQLIISDYNMPGLDGITMIRKIKEIDRYGSVPVGMLTTESSKELKATGKEAGVIVWFVKPFEPNRLLSTIDKVLEKFAAA</sequence>
<keyword evidence="5" id="KW-1185">Reference proteome</keyword>
<evidence type="ECO:0000313" key="5">
    <source>
        <dbReference type="Proteomes" id="UP000192907"/>
    </source>
</evidence>
<dbReference type="InterPro" id="IPR050595">
    <property type="entry name" value="Bact_response_regulator"/>
</dbReference>
<dbReference type="PROSITE" id="PS50110">
    <property type="entry name" value="RESPONSE_REGULATORY"/>
    <property type="match status" value="1"/>
</dbReference>
<evidence type="ECO:0000256" key="2">
    <source>
        <dbReference type="PROSITE-ProRule" id="PRU00169"/>
    </source>
</evidence>
<dbReference type="EMBL" id="FWZT01000011">
    <property type="protein sequence ID" value="SMF36470.1"/>
    <property type="molecule type" value="Genomic_DNA"/>
</dbReference>
<dbReference type="RefSeq" id="WP_132320215.1">
    <property type="nucleotide sequence ID" value="NZ_FWZT01000011.1"/>
</dbReference>
<dbReference type="Proteomes" id="UP000192907">
    <property type="component" value="Unassembled WGS sequence"/>
</dbReference>
<dbReference type="PANTHER" id="PTHR44591:SF25">
    <property type="entry name" value="CHEMOTAXIS TWO-COMPONENT RESPONSE REGULATOR"/>
    <property type="match status" value="1"/>
</dbReference>
<dbReference type="InterPro" id="IPR001789">
    <property type="entry name" value="Sig_transdc_resp-reg_receiver"/>
</dbReference>
<feature type="modified residue" description="4-aspartylphosphate" evidence="2">
    <location>
        <position position="53"/>
    </location>
</feature>
<reference evidence="5" key="1">
    <citation type="submission" date="2017-04" db="EMBL/GenBank/DDBJ databases">
        <authorList>
            <person name="Varghese N."/>
            <person name="Submissions S."/>
        </authorList>
    </citation>
    <scope>NUCLEOTIDE SEQUENCE [LARGE SCALE GENOMIC DNA]</scope>
    <source>
        <strain evidence="5">RKEM611</strain>
    </source>
</reference>
<accession>A0A1Y6C664</accession>
<name>A0A1Y6C664_9BACT</name>
<dbReference type="PANTHER" id="PTHR44591">
    <property type="entry name" value="STRESS RESPONSE REGULATOR PROTEIN 1"/>
    <property type="match status" value="1"/>
</dbReference>
<protein>
    <submittedName>
        <fullName evidence="4">Two-component system, chemotaxis family, response regulator CheY</fullName>
    </submittedName>
</protein>
<proteinExistence type="predicted"/>
<organism evidence="4 5">
    <name type="scientific">Pseudobacteriovorax antillogorgiicola</name>
    <dbReference type="NCBI Taxonomy" id="1513793"/>
    <lineage>
        <taxon>Bacteria</taxon>
        <taxon>Pseudomonadati</taxon>
        <taxon>Bdellovibrionota</taxon>
        <taxon>Oligoflexia</taxon>
        <taxon>Oligoflexales</taxon>
        <taxon>Pseudobacteriovoracaceae</taxon>
        <taxon>Pseudobacteriovorax</taxon>
    </lineage>
</organism>
<dbReference type="Gene3D" id="3.40.50.2300">
    <property type="match status" value="1"/>
</dbReference>